<protein>
    <submittedName>
        <fullName evidence="2">Uncharacterized protein</fullName>
    </submittedName>
</protein>
<accession>A0A0F4Z5K1</accession>
<proteinExistence type="predicted"/>
<keyword evidence="3" id="KW-1185">Reference proteome</keyword>
<evidence type="ECO:0000313" key="3">
    <source>
        <dbReference type="Proteomes" id="UP000053958"/>
    </source>
</evidence>
<gene>
    <name evidence="2" type="ORF">T310_0168</name>
</gene>
<reference evidence="2 3" key="1">
    <citation type="submission" date="2015-04" db="EMBL/GenBank/DDBJ databases">
        <authorList>
            <person name="Heijne W.H."/>
            <person name="Fedorova N.D."/>
            <person name="Nierman W.C."/>
            <person name="Vollebregt A.W."/>
            <person name="Zhao Z."/>
            <person name="Wu L."/>
            <person name="Kumar M."/>
            <person name="Stam H."/>
            <person name="van den Berg M.A."/>
            <person name="Pel H.J."/>
        </authorList>
    </citation>
    <scope>NUCLEOTIDE SEQUENCE [LARGE SCALE GENOMIC DNA]</scope>
    <source>
        <strain evidence="2 3">CBS 393.64</strain>
    </source>
</reference>
<feature type="region of interest" description="Disordered" evidence="1">
    <location>
        <begin position="1"/>
        <end position="43"/>
    </location>
</feature>
<evidence type="ECO:0000256" key="1">
    <source>
        <dbReference type="SAM" id="MobiDB-lite"/>
    </source>
</evidence>
<dbReference type="AlphaFoldDB" id="A0A0F4Z5K1"/>
<dbReference type="RefSeq" id="XP_013332394.1">
    <property type="nucleotide sequence ID" value="XM_013476940.1"/>
</dbReference>
<sequence length="297" mass="32922">MPADCGEARPAASQASWGSCRGDAGDPDESGPGPAPGMGSAKPFACSRASTSWTVDGHLYIATQAVLSLKGRRRLLYSISPTREDQRTAVNITMAHETPDTWQTRHDAGPRICHSSTVGFLETSTHEPLAAIFAFFSKETELGEDQENIIKGAMPRWSILLHPEKAIMLDNFIDKTYYESFLYCLGDRPGSLESEAEEFTHVTCLYESSSCVRDAPAGPLQLPRQRYIHSVPSPGDVGFPTRLAHVGPVTRVRTRNPVPRSLLNRPQRPACRSYISRRRRYPRSSQRTEYGVVRTES</sequence>
<dbReference type="GeneID" id="25312223"/>
<evidence type="ECO:0000313" key="2">
    <source>
        <dbReference type="EMBL" id="KKA25782.1"/>
    </source>
</evidence>
<dbReference type="EMBL" id="LASV01000012">
    <property type="protein sequence ID" value="KKA25782.1"/>
    <property type="molecule type" value="Genomic_DNA"/>
</dbReference>
<name>A0A0F4Z5K1_RASE3</name>
<organism evidence="2 3">
    <name type="scientific">Rasamsonia emersonii (strain ATCC 16479 / CBS 393.64 / IMI 116815)</name>
    <dbReference type="NCBI Taxonomy" id="1408163"/>
    <lineage>
        <taxon>Eukaryota</taxon>
        <taxon>Fungi</taxon>
        <taxon>Dikarya</taxon>
        <taxon>Ascomycota</taxon>
        <taxon>Pezizomycotina</taxon>
        <taxon>Eurotiomycetes</taxon>
        <taxon>Eurotiomycetidae</taxon>
        <taxon>Eurotiales</taxon>
        <taxon>Trichocomaceae</taxon>
        <taxon>Rasamsonia</taxon>
    </lineage>
</organism>
<comment type="caution">
    <text evidence="2">The sequence shown here is derived from an EMBL/GenBank/DDBJ whole genome shotgun (WGS) entry which is preliminary data.</text>
</comment>
<dbReference type="Proteomes" id="UP000053958">
    <property type="component" value="Unassembled WGS sequence"/>
</dbReference>